<dbReference type="NCBIfam" id="TIGR02832">
    <property type="entry name" value="spo_yunB"/>
    <property type="match status" value="1"/>
</dbReference>
<gene>
    <name evidence="2" type="ORF">Ctaglu_30060</name>
</gene>
<dbReference type="Pfam" id="PF09560">
    <property type="entry name" value="Spore_YunB"/>
    <property type="match status" value="1"/>
</dbReference>
<sequence length="229" mass="25653">MEVINIRNKFNNKIKTRVLLIITIIIINFTMFIYIFDKIIMPTVMAVADAEMRAKATEIVNKAIINEYSKQFNYDEIIRVDKDAQGNIVMLKADTLKMNKIACDVALESQKELLKLGDIGIKVPIGYITRNNILSYYGPCINIKMQPVGLVETKYSSEFESAGINQTRHKIYVKVKTTVRVIIPLKSNDIEVANEIPIAETIIVGKIPNTAIGLDLNGTGFKLGNSGEK</sequence>
<dbReference type="InterPro" id="IPR014197">
    <property type="entry name" value="Sporulation_prot_YunB"/>
</dbReference>
<dbReference type="OrthoDB" id="1649278at2"/>
<organism evidence="2 3">
    <name type="scientific">Clostridium tagluense</name>
    <dbReference type="NCBI Taxonomy" id="360422"/>
    <lineage>
        <taxon>Bacteria</taxon>
        <taxon>Bacillati</taxon>
        <taxon>Bacillota</taxon>
        <taxon>Clostridia</taxon>
        <taxon>Eubacteriales</taxon>
        <taxon>Clostridiaceae</taxon>
        <taxon>Clostridium</taxon>
    </lineage>
</organism>
<keyword evidence="1" id="KW-0472">Membrane</keyword>
<reference evidence="2 3" key="1">
    <citation type="submission" date="2018-11" db="EMBL/GenBank/DDBJ databases">
        <title>Genome sequencing and assembly of Clostridium tagluense strain A121.</title>
        <authorList>
            <person name="Murakami T."/>
            <person name="Segawa T."/>
            <person name="Shcherbakova V.A."/>
            <person name="Mori H."/>
            <person name="Yoshimura Y."/>
        </authorList>
    </citation>
    <scope>NUCLEOTIDE SEQUENCE [LARGE SCALE GENOMIC DNA]</scope>
    <source>
        <strain evidence="2 3">A121</strain>
    </source>
</reference>
<keyword evidence="1" id="KW-0812">Transmembrane</keyword>
<evidence type="ECO:0000256" key="1">
    <source>
        <dbReference type="SAM" id="Phobius"/>
    </source>
</evidence>
<comment type="caution">
    <text evidence="2">The sequence shown here is derived from an EMBL/GenBank/DDBJ whole genome shotgun (WGS) entry which is preliminary data.</text>
</comment>
<feature type="transmembrane region" description="Helical" evidence="1">
    <location>
        <begin position="18"/>
        <end position="36"/>
    </location>
</feature>
<keyword evidence="1" id="KW-1133">Transmembrane helix</keyword>
<protein>
    <submittedName>
        <fullName evidence="2">Sporulation protein YunB</fullName>
    </submittedName>
</protein>
<name>A0A401UPB4_9CLOT</name>
<dbReference type="AlphaFoldDB" id="A0A401UPB4"/>
<evidence type="ECO:0000313" key="2">
    <source>
        <dbReference type="EMBL" id="GCD11383.1"/>
    </source>
</evidence>
<dbReference type="EMBL" id="BHYK01000017">
    <property type="protein sequence ID" value="GCD11383.1"/>
    <property type="molecule type" value="Genomic_DNA"/>
</dbReference>
<evidence type="ECO:0000313" key="3">
    <source>
        <dbReference type="Proteomes" id="UP000287872"/>
    </source>
</evidence>
<keyword evidence="3" id="KW-1185">Reference proteome</keyword>
<dbReference type="Proteomes" id="UP000287872">
    <property type="component" value="Unassembled WGS sequence"/>
</dbReference>
<dbReference type="RefSeq" id="WP_125003157.1">
    <property type="nucleotide sequence ID" value="NZ_BHYK01000017.1"/>
</dbReference>
<dbReference type="PIRSF" id="PIRSF021383">
    <property type="entry name" value="YunB"/>
    <property type="match status" value="1"/>
</dbReference>
<accession>A0A401UPB4</accession>
<proteinExistence type="predicted"/>